<gene>
    <name evidence="6" type="ORF">MNAB215_5060</name>
</gene>
<feature type="region of interest" description="Disordered" evidence="3">
    <location>
        <begin position="315"/>
        <end position="353"/>
    </location>
</feature>
<accession>A0A2U3PGG5</accession>
<evidence type="ECO:0000313" key="6">
    <source>
        <dbReference type="EMBL" id="SPM42840.1"/>
    </source>
</evidence>
<dbReference type="STRING" id="1841861.GCA_900157365_03380"/>
<protein>
    <submittedName>
        <fullName evidence="6">Family 3 adenylate cyclase</fullName>
    </submittedName>
</protein>
<proteinExistence type="inferred from homology"/>
<evidence type="ECO:0000256" key="1">
    <source>
        <dbReference type="ARBA" id="ARBA00005381"/>
    </source>
</evidence>
<evidence type="ECO:0000259" key="4">
    <source>
        <dbReference type="PROSITE" id="PS50006"/>
    </source>
</evidence>
<dbReference type="GO" id="GO:0035556">
    <property type="term" value="P:intracellular signal transduction"/>
    <property type="evidence" value="ECO:0007669"/>
    <property type="project" value="InterPro"/>
</dbReference>
<keyword evidence="2" id="KW-0597">Phosphoprotein</keyword>
<dbReference type="PROSITE" id="PS50006">
    <property type="entry name" value="FHA_DOMAIN"/>
    <property type="match status" value="1"/>
</dbReference>
<dbReference type="SMART" id="SM00240">
    <property type="entry name" value="FHA"/>
    <property type="match status" value="1"/>
</dbReference>
<dbReference type="CDD" id="cd00060">
    <property type="entry name" value="FHA"/>
    <property type="match status" value="1"/>
</dbReference>
<dbReference type="GO" id="GO:0004016">
    <property type="term" value="F:adenylate cyclase activity"/>
    <property type="evidence" value="ECO:0007669"/>
    <property type="project" value="UniProtKB-ARBA"/>
</dbReference>
<dbReference type="SUPFAM" id="SSF49879">
    <property type="entry name" value="SMAD/FHA domain"/>
    <property type="match status" value="1"/>
</dbReference>
<dbReference type="SUPFAM" id="SSF55073">
    <property type="entry name" value="Nucleotide cyclase"/>
    <property type="match status" value="1"/>
</dbReference>
<dbReference type="InterPro" id="IPR050697">
    <property type="entry name" value="Adenylyl/Guanylyl_Cyclase_3/4"/>
</dbReference>
<dbReference type="InterPro" id="IPR001054">
    <property type="entry name" value="A/G_cyclase"/>
</dbReference>
<comment type="similarity">
    <text evidence="1">Belongs to the adenylyl cyclase class-3 family.</text>
</comment>
<evidence type="ECO:0000313" key="7">
    <source>
        <dbReference type="Proteomes" id="UP000240424"/>
    </source>
</evidence>
<evidence type="ECO:0000256" key="2">
    <source>
        <dbReference type="ARBA" id="ARBA00022553"/>
    </source>
</evidence>
<evidence type="ECO:0000259" key="5">
    <source>
        <dbReference type="PROSITE" id="PS50125"/>
    </source>
</evidence>
<dbReference type="Pfam" id="PF00498">
    <property type="entry name" value="FHA"/>
    <property type="match status" value="1"/>
</dbReference>
<dbReference type="PROSITE" id="PS50125">
    <property type="entry name" value="GUANYLATE_CYCLASE_2"/>
    <property type="match status" value="1"/>
</dbReference>
<dbReference type="PANTHER" id="PTHR43081">
    <property type="entry name" value="ADENYLATE CYCLASE, TERMINAL-DIFFERENTIATION SPECIFIC-RELATED"/>
    <property type="match status" value="1"/>
</dbReference>
<keyword evidence="7" id="KW-1185">Reference proteome</keyword>
<dbReference type="Gene3D" id="3.30.70.1230">
    <property type="entry name" value="Nucleotide cyclase"/>
    <property type="match status" value="1"/>
</dbReference>
<dbReference type="InterPro" id="IPR029787">
    <property type="entry name" value="Nucleotide_cyclase"/>
</dbReference>
<dbReference type="InterPro" id="IPR008984">
    <property type="entry name" value="SMAD_FHA_dom_sf"/>
</dbReference>
<dbReference type="PANTHER" id="PTHR43081:SF1">
    <property type="entry name" value="ADENYLATE CYCLASE, TERMINAL-DIFFERENTIATION SPECIFIC"/>
    <property type="match status" value="1"/>
</dbReference>
<dbReference type="AlphaFoldDB" id="A0A2U3PGG5"/>
<feature type="domain" description="FHA" evidence="4">
    <location>
        <begin position="30"/>
        <end position="85"/>
    </location>
</feature>
<dbReference type="GO" id="GO:0006171">
    <property type="term" value="P:cAMP biosynthetic process"/>
    <property type="evidence" value="ECO:0007669"/>
    <property type="project" value="TreeGrafter"/>
</dbReference>
<dbReference type="CDD" id="cd07302">
    <property type="entry name" value="CHD"/>
    <property type="match status" value="1"/>
</dbReference>
<dbReference type="InterPro" id="IPR000253">
    <property type="entry name" value="FHA_dom"/>
</dbReference>
<organism evidence="6 7">
    <name type="scientific">Mycobacterium numidiamassiliense</name>
    <dbReference type="NCBI Taxonomy" id="1841861"/>
    <lineage>
        <taxon>Bacteria</taxon>
        <taxon>Bacillati</taxon>
        <taxon>Actinomycetota</taxon>
        <taxon>Actinomycetes</taxon>
        <taxon>Mycobacteriales</taxon>
        <taxon>Mycobacteriaceae</taxon>
        <taxon>Mycobacterium</taxon>
    </lineage>
</organism>
<feature type="domain" description="Guanylate cyclase" evidence="5">
    <location>
        <begin position="135"/>
        <end position="265"/>
    </location>
</feature>
<name>A0A2U3PGG5_9MYCO</name>
<evidence type="ECO:0000256" key="3">
    <source>
        <dbReference type="SAM" id="MobiDB-lite"/>
    </source>
</evidence>
<dbReference type="Proteomes" id="UP000240424">
    <property type="component" value="Unassembled WGS sequence"/>
</dbReference>
<dbReference type="Gene3D" id="2.60.200.20">
    <property type="match status" value="1"/>
</dbReference>
<dbReference type="EMBL" id="FUEZ01000004">
    <property type="protein sequence ID" value="SPM42840.1"/>
    <property type="molecule type" value="Genomic_DNA"/>
</dbReference>
<sequence>MRGGHSDEPLGFLIVEQDGSQRNVPIYDQMFVGRECAGIHESRRLVIPDPEISRNHLEIRLDAVADQAFVIDISTNGTLLNGMRLERAVPRPIRPGDEIRVADVTMTFNSQRFTAIDQGGLPGVTRTRISQSAMVLVVGDIINYSTISEVTDDQVVAQSLHTLWHEVGQVLQAHKGTLNHYAGDAIFAIWEASRFPDAGERAIDFALASNELVDRLAPQLPLRSPDGSPIRMGWGVVVGTVALAAMTRSVEAVIGDSTNVAFRLAGLAGRQGRASVMVTTGVRRTVEAHFRWGEGEQVELKGRRGKEMVFPVLGRQVSGSDTSPGRSDVVRPDVAGRPGLAEPTSELPVYKSD</sequence>
<reference evidence="6 7" key="1">
    <citation type="submission" date="2017-01" db="EMBL/GenBank/DDBJ databases">
        <authorList>
            <consortium name="Urmite Genomes"/>
        </authorList>
    </citation>
    <scope>NUCLEOTIDE SEQUENCE [LARGE SCALE GENOMIC DNA]</scope>
    <source>
        <strain evidence="6 7">AB215</strain>
    </source>
</reference>